<proteinExistence type="predicted"/>
<feature type="coiled-coil region" evidence="1">
    <location>
        <begin position="82"/>
        <end position="140"/>
    </location>
</feature>
<dbReference type="OrthoDB" id="2381574at2"/>
<dbReference type="Proteomes" id="UP001527202">
    <property type="component" value="Unassembled WGS sequence"/>
</dbReference>
<feature type="transmembrane region" description="Helical" evidence="2">
    <location>
        <begin position="17"/>
        <end position="39"/>
    </location>
</feature>
<reference evidence="4 7" key="2">
    <citation type="submission" date="2022-05" db="EMBL/GenBank/DDBJ databases">
        <title>Genome Sequencing of Bee-Associated Microbes.</title>
        <authorList>
            <person name="Dunlap C."/>
        </authorList>
    </citation>
    <scope>NUCLEOTIDE SEQUENCE [LARGE SCALE GENOMIC DNA]</scope>
    <source>
        <strain evidence="4 7">NRRL B-23120</strain>
    </source>
</reference>
<sequence>MEEAGTESSSGGKLERFLVWFLIPFVFTAVLLGVLLSVFDYDVMKTVQRTLNKIPIVGEMIPLPKEDAQSAPAAKGTEEDAVKTKTKEIEQLNSKVQELKTELDKADQTSAQKDKTILDLKQQKAELEDKELAKQDEEYDKKVRELASVYAKMMPSKAAQIIQNLSPQETILVLNAMKTDERVKVLEKMDPKKAADASIALKDLTTSQDQKIAALQDRLVLQQKPDSAQKKMTSAELSQTFASMDASKAAKVLTDMYGKNSAQVLTILREMDTSKRAALMGEIAGISKETAASITGNLVP</sequence>
<evidence type="ECO:0000256" key="2">
    <source>
        <dbReference type="SAM" id="Phobius"/>
    </source>
</evidence>
<dbReference type="Proteomes" id="UP000288943">
    <property type="component" value="Chromosome"/>
</dbReference>
<evidence type="ECO:0000313" key="6">
    <source>
        <dbReference type="Proteomes" id="UP000288943"/>
    </source>
</evidence>
<protein>
    <recommendedName>
        <fullName evidence="3">Magnesium transporter MgtE intracellular domain-containing protein</fullName>
    </recommendedName>
</protein>
<keyword evidence="2" id="KW-0472">Membrane</keyword>
<dbReference type="RefSeq" id="WP_042232987.1">
    <property type="nucleotide sequence ID" value="NZ_CP026520.1"/>
</dbReference>
<accession>A0A410X072</accession>
<dbReference type="SUPFAM" id="SSF158791">
    <property type="entry name" value="MgtE N-terminal domain-like"/>
    <property type="match status" value="1"/>
</dbReference>
<organism evidence="5 6">
    <name type="scientific">Paenibacillus chitinolyticus</name>
    <dbReference type="NCBI Taxonomy" id="79263"/>
    <lineage>
        <taxon>Bacteria</taxon>
        <taxon>Bacillati</taxon>
        <taxon>Bacillota</taxon>
        <taxon>Bacilli</taxon>
        <taxon>Bacillales</taxon>
        <taxon>Paenibacillaceae</taxon>
        <taxon>Paenibacillus</taxon>
    </lineage>
</organism>
<evidence type="ECO:0000313" key="7">
    <source>
        <dbReference type="Proteomes" id="UP001527202"/>
    </source>
</evidence>
<name>A0A410X072_9BACL</name>
<evidence type="ECO:0000313" key="5">
    <source>
        <dbReference type="EMBL" id="QAV20086.1"/>
    </source>
</evidence>
<dbReference type="GeneID" id="95377357"/>
<evidence type="ECO:0000313" key="4">
    <source>
        <dbReference type="EMBL" id="MCY9599745.1"/>
    </source>
</evidence>
<evidence type="ECO:0000259" key="3">
    <source>
        <dbReference type="Pfam" id="PF03448"/>
    </source>
</evidence>
<keyword evidence="2" id="KW-1133">Transmembrane helix</keyword>
<dbReference type="Pfam" id="PF03448">
    <property type="entry name" value="MgtE_N"/>
    <property type="match status" value="1"/>
</dbReference>
<dbReference type="EMBL" id="CP026520">
    <property type="protein sequence ID" value="QAV20086.1"/>
    <property type="molecule type" value="Genomic_DNA"/>
</dbReference>
<dbReference type="EMBL" id="JAMDMJ010000054">
    <property type="protein sequence ID" value="MCY9599745.1"/>
    <property type="molecule type" value="Genomic_DNA"/>
</dbReference>
<evidence type="ECO:0000256" key="1">
    <source>
        <dbReference type="SAM" id="Coils"/>
    </source>
</evidence>
<dbReference type="KEGG" id="pchi:PC41400_21425"/>
<dbReference type="InterPro" id="IPR006668">
    <property type="entry name" value="Mg_transptr_MgtE_intracell_dom"/>
</dbReference>
<gene>
    <name evidence="4" type="ORF">M5X16_28770</name>
    <name evidence="5" type="ORF">PC41400_21425</name>
</gene>
<reference evidence="5 6" key="1">
    <citation type="submission" date="2018-01" db="EMBL/GenBank/DDBJ databases">
        <title>The whole genome sequencing and assembly of Paenibacillus chitinolyticus KCCM 41400 strain.</title>
        <authorList>
            <person name="Kim J.-Y."/>
            <person name="Park M.-K."/>
            <person name="Lee Y.-J."/>
            <person name="Yi H."/>
            <person name="Bahn Y.-S."/>
            <person name="Kim J.F."/>
            <person name="Lee D.-W."/>
        </authorList>
    </citation>
    <scope>NUCLEOTIDE SEQUENCE [LARGE SCALE GENOMIC DNA]</scope>
    <source>
        <strain evidence="5 6">KCCM 41400</strain>
    </source>
</reference>
<dbReference type="Gene3D" id="1.10.220.30">
    <property type="match status" value="1"/>
</dbReference>
<keyword evidence="7" id="KW-1185">Reference proteome</keyword>
<dbReference type="AlphaFoldDB" id="A0A410X072"/>
<keyword evidence="1" id="KW-0175">Coiled coil</keyword>
<feature type="domain" description="Magnesium transporter MgtE intracellular" evidence="3">
    <location>
        <begin position="145"/>
        <end position="198"/>
    </location>
</feature>
<keyword evidence="2" id="KW-0812">Transmembrane</keyword>